<sequence length="275" mass="31871">MKMERGVQRWIVDISLWKPSPTEFSLAISLLPSHEHSSITRYVKIEDKKRAFVSRLLQYALVHEMFGIPFDEINIRRTVEGKPYVVFDKVGLEFPNYNFNVSHHGDFVAIASEPFCLVGLDIVSHGLPVEQTAPEFVNSFSSYFSSMEWIEIMSAGSSNDMLKEFYRYWTLKEAFVKAIGTGLRYSLAALEFRHINWTNISVNVHGKEARGWKFWHFELKESLYVSIARGSPFMATESYKEVVGQIECDEDAYDLWFNLPNPSFLWRSVEELIPN</sequence>
<feature type="domain" description="4'-phosphopantetheinyl transferase N-terminal" evidence="4">
    <location>
        <begin position="16"/>
        <end position="114"/>
    </location>
</feature>
<dbReference type="GO" id="GO:0019878">
    <property type="term" value="P:lysine biosynthetic process via aminoadipic acid"/>
    <property type="evidence" value="ECO:0007669"/>
    <property type="project" value="TreeGrafter"/>
</dbReference>
<dbReference type="Gene3D" id="3.90.470.20">
    <property type="entry name" value="4'-phosphopantetheinyl transferase domain"/>
    <property type="match status" value="2"/>
</dbReference>
<organism evidence="5 6">
    <name type="scientific">Saponaria officinalis</name>
    <name type="common">Common soapwort</name>
    <name type="synonym">Lychnis saponaria</name>
    <dbReference type="NCBI Taxonomy" id="3572"/>
    <lineage>
        <taxon>Eukaryota</taxon>
        <taxon>Viridiplantae</taxon>
        <taxon>Streptophyta</taxon>
        <taxon>Embryophyta</taxon>
        <taxon>Tracheophyta</taxon>
        <taxon>Spermatophyta</taxon>
        <taxon>Magnoliopsida</taxon>
        <taxon>eudicotyledons</taxon>
        <taxon>Gunneridae</taxon>
        <taxon>Pentapetalae</taxon>
        <taxon>Caryophyllales</taxon>
        <taxon>Caryophyllaceae</taxon>
        <taxon>Caryophylleae</taxon>
        <taxon>Saponaria</taxon>
    </lineage>
</organism>
<name>A0AAW1LNK0_SAPOF</name>
<dbReference type="GO" id="GO:0008897">
    <property type="term" value="F:holo-[acyl-carrier-protein] synthase activity"/>
    <property type="evidence" value="ECO:0007669"/>
    <property type="project" value="UniProtKB-EC"/>
</dbReference>
<dbReference type="PANTHER" id="PTHR12215:SF10">
    <property type="entry name" value="L-AMINOADIPATE-SEMIALDEHYDE DEHYDROGENASE-PHOSPHOPANTETHEINYL TRANSFERASE"/>
    <property type="match status" value="1"/>
</dbReference>
<dbReference type="GO" id="GO:0005829">
    <property type="term" value="C:cytosol"/>
    <property type="evidence" value="ECO:0007669"/>
    <property type="project" value="TreeGrafter"/>
</dbReference>
<comment type="caution">
    <text evidence="5">The sequence shown here is derived from an EMBL/GenBank/DDBJ whole genome shotgun (WGS) entry which is preliminary data.</text>
</comment>
<dbReference type="Pfam" id="PF22624">
    <property type="entry name" value="AASDHPPT_N"/>
    <property type="match status" value="1"/>
</dbReference>
<dbReference type="AlphaFoldDB" id="A0AAW1LNK0"/>
<dbReference type="Proteomes" id="UP001443914">
    <property type="component" value="Unassembled WGS sequence"/>
</dbReference>
<feature type="domain" description="4'-phosphopantetheinyl transferase" evidence="3">
    <location>
        <begin position="118"/>
        <end position="225"/>
    </location>
</feature>
<reference evidence="5" key="1">
    <citation type="submission" date="2024-03" db="EMBL/GenBank/DDBJ databases">
        <title>WGS assembly of Saponaria officinalis var. Norfolk2.</title>
        <authorList>
            <person name="Jenkins J."/>
            <person name="Shu S."/>
            <person name="Grimwood J."/>
            <person name="Barry K."/>
            <person name="Goodstein D."/>
            <person name="Schmutz J."/>
            <person name="Leebens-Mack J."/>
            <person name="Osbourn A."/>
        </authorList>
    </citation>
    <scope>NUCLEOTIDE SEQUENCE [LARGE SCALE GENOMIC DNA]</scope>
    <source>
        <strain evidence="5">JIC</strain>
    </source>
</reference>
<evidence type="ECO:0000259" key="4">
    <source>
        <dbReference type="Pfam" id="PF22624"/>
    </source>
</evidence>
<dbReference type="GO" id="GO:0000287">
    <property type="term" value="F:magnesium ion binding"/>
    <property type="evidence" value="ECO:0007669"/>
    <property type="project" value="InterPro"/>
</dbReference>
<evidence type="ECO:0000256" key="2">
    <source>
        <dbReference type="ARBA" id="ARBA00022679"/>
    </source>
</evidence>
<dbReference type="EMBL" id="JBDFQZ010000004">
    <property type="protein sequence ID" value="KAK9735166.1"/>
    <property type="molecule type" value="Genomic_DNA"/>
</dbReference>
<evidence type="ECO:0000313" key="5">
    <source>
        <dbReference type="EMBL" id="KAK9735166.1"/>
    </source>
</evidence>
<protein>
    <recommendedName>
        <fullName evidence="1">holo-[acyl-carrier-protein] synthase</fullName>
        <ecNumber evidence="1">2.7.8.7</ecNumber>
    </recommendedName>
</protein>
<evidence type="ECO:0000256" key="1">
    <source>
        <dbReference type="ARBA" id="ARBA00013172"/>
    </source>
</evidence>
<proteinExistence type="predicted"/>
<keyword evidence="6" id="KW-1185">Reference proteome</keyword>
<accession>A0AAW1LNK0</accession>
<dbReference type="FunFam" id="3.90.470.20:FF:000003">
    <property type="entry name" value="L-aminoadipate-semialdehyde dehydrogenase-phosphopantetheinyl transferase"/>
    <property type="match status" value="1"/>
</dbReference>
<gene>
    <name evidence="5" type="ORF">RND81_04G188100</name>
</gene>
<evidence type="ECO:0000259" key="3">
    <source>
        <dbReference type="Pfam" id="PF01648"/>
    </source>
</evidence>
<dbReference type="InterPro" id="IPR050559">
    <property type="entry name" value="P-Pant_transferase_sf"/>
</dbReference>
<dbReference type="InterPro" id="IPR037143">
    <property type="entry name" value="4-PPantetheinyl_Trfase_dom_sf"/>
</dbReference>
<dbReference type="SUPFAM" id="SSF56214">
    <property type="entry name" value="4'-phosphopantetheinyl transferase"/>
    <property type="match status" value="2"/>
</dbReference>
<dbReference type="EC" id="2.7.8.7" evidence="1"/>
<keyword evidence="2" id="KW-0808">Transferase</keyword>
<dbReference type="Pfam" id="PF01648">
    <property type="entry name" value="ACPS"/>
    <property type="match status" value="1"/>
</dbReference>
<dbReference type="InterPro" id="IPR055066">
    <property type="entry name" value="AASDHPPT_N"/>
</dbReference>
<dbReference type="InterPro" id="IPR008278">
    <property type="entry name" value="4-PPantetheinyl_Trfase_dom"/>
</dbReference>
<evidence type="ECO:0000313" key="6">
    <source>
        <dbReference type="Proteomes" id="UP001443914"/>
    </source>
</evidence>
<dbReference type="PANTHER" id="PTHR12215">
    <property type="entry name" value="PHOSPHOPANTETHEINE TRANSFERASE"/>
    <property type="match status" value="1"/>
</dbReference>
<dbReference type="FunFam" id="3.90.470.20:FF:000013">
    <property type="entry name" value="L-aminoadipate-semialdehyde dehydrogenase-phosphopantetheinyl transferase"/>
    <property type="match status" value="1"/>
</dbReference>